<keyword evidence="3" id="KW-1185">Reference proteome</keyword>
<dbReference type="Proteomes" id="UP000813824">
    <property type="component" value="Unassembled WGS sequence"/>
</dbReference>
<dbReference type="GO" id="GO:0042781">
    <property type="term" value="F:3'-tRNA processing endoribonuclease activity"/>
    <property type="evidence" value="ECO:0007669"/>
    <property type="project" value="TreeGrafter"/>
</dbReference>
<accession>A0A8K0XM03</accession>
<feature type="compositionally biased region" description="Basic and acidic residues" evidence="1">
    <location>
        <begin position="512"/>
        <end position="523"/>
    </location>
</feature>
<feature type="compositionally biased region" description="Gly residues" evidence="1">
    <location>
        <begin position="488"/>
        <end position="501"/>
    </location>
</feature>
<dbReference type="PANTHER" id="PTHR46018:SF2">
    <property type="entry name" value="ZINC PHOSPHODIESTERASE ELAC PROTEIN 1"/>
    <property type="match status" value="1"/>
</dbReference>
<dbReference type="EMBL" id="JAEVFJ010000034">
    <property type="protein sequence ID" value="KAH8091789.1"/>
    <property type="molecule type" value="Genomic_DNA"/>
</dbReference>
<protein>
    <submittedName>
        <fullName evidence="2">Beta-lactamase-like protein</fullName>
    </submittedName>
</protein>
<proteinExistence type="predicted"/>
<dbReference type="GO" id="GO:0005634">
    <property type="term" value="C:nucleus"/>
    <property type="evidence" value="ECO:0007669"/>
    <property type="project" value="TreeGrafter"/>
</dbReference>
<sequence>MPPTMSVTFLGTSSGGGPIESRNCSSLVLDVLGDNSLWMVDCAEGTVRQFASQPSRYGDKYYRRAGKVSKIFITHMHADHTMGIITLLRDALGYPRPDSENALVDPPPKIEVYGPQGIRQFIRSIFTITHSRTADKYAVYELLSPGESASAPIAGSPDEPMHPSEVPGADLVPDAEGYWKGITRERMGQGFSDCSVVVDAGPIIHRDPCIGYVVKEILPETTPLVASRTLVVLGDTSDPKELIPLIKEPPVVPLVSTTTVATISHPTQTSSYASVTNSGVVFESPVPSKVALLIHECTDCYIPPEIDTRQRTGKNRRPDVVLEKMLQKGHSVATMAGAFAREIDAEKLVLNHIGSRFPAPPALSPIHSSGLHRFQHECIEEIERQAFEAFRPPSNERCVIAAYDFLTVEVPPLYRGLKTARKSGDMDDDEGGDEAVSQQPGNQAPGRYYGFRGGSSSGGGATGDGRRGIGSGAGTGRGRGRGWDTGREGSGGRGRGVIGGHSRGRARVNSGEPRDGPSKRARW</sequence>
<dbReference type="InterPro" id="IPR036866">
    <property type="entry name" value="RibonucZ/Hydroxyglut_hydro"/>
</dbReference>
<dbReference type="AlphaFoldDB" id="A0A8K0XM03"/>
<feature type="region of interest" description="Disordered" evidence="1">
    <location>
        <begin position="419"/>
        <end position="523"/>
    </location>
</feature>
<organism evidence="2 3">
    <name type="scientific">Cristinia sonorae</name>
    <dbReference type="NCBI Taxonomy" id="1940300"/>
    <lineage>
        <taxon>Eukaryota</taxon>
        <taxon>Fungi</taxon>
        <taxon>Dikarya</taxon>
        <taxon>Basidiomycota</taxon>
        <taxon>Agaricomycotina</taxon>
        <taxon>Agaricomycetes</taxon>
        <taxon>Agaricomycetidae</taxon>
        <taxon>Agaricales</taxon>
        <taxon>Pleurotineae</taxon>
        <taxon>Stephanosporaceae</taxon>
        <taxon>Cristinia</taxon>
    </lineage>
</organism>
<comment type="caution">
    <text evidence="2">The sequence shown here is derived from an EMBL/GenBank/DDBJ whole genome shotgun (WGS) entry which is preliminary data.</text>
</comment>
<dbReference type="SUPFAM" id="SSF56281">
    <property type="entry name" value="Metallo-hydrolase/oxidoreductase"/>
    <property type="match status" value="1"/>
</dbReference>
<evidence type="ECO:0000256" key="1">
    <source>
        <dbReference type="SAM" id="MobiDB-lite"/>
    </source>
</evidence>
<name>A0A8K0XM03_9AGAR</name>
<dbReference type="OrthoDB" id="527344at2759"/>
<reference evidence="2" key="1">
    <citation type="journal article" date="2021" name="New Phytol.">
        <title>Evolutionary innovations through gain and loss of genes in the ectomycorrhizal Boletales.</title>
        <authorList>
            <person name="Wu G."/>
            <person name="Miyauchi S."/>
            <person name="Morin E."/>
            <person name="Kuo A."/>
            <person name="Drula E."/>
            <person name="Varga T."/>
            <person name="Kohler A."/>
            <person name="Feng B."/>
            <person name="Cao Y."/>
            <person name="Lipzen A."/>
            <person name="Daum C."/>
            <person name="Hundley H."/>
            <person name="Pangilinan J."/>
            <person name="Johnson J."/>
            <person name="Barry K."/>
            <person name="LaButti K."/>
            <person name="Ng V."/>
            <person name="Ahrendt S."/>
            <person name="Min B."/>
            <person name="Choi I.G."/>
            <person name="Park H."/>
            <person name="Plett J.M."/>
            <person name="Magnuson J."/>
            <person name="Spatafora J.W."/>
            <person name="Nagy L.G."/>
            <person name="Henrissat B."/>
            <person name="Grigoriev I.V."/>
            <person name="Yang Z.L."/>
            <person name="Xu J."/>
            <person name="Martin F.M."/>
        </authorList>
    </citation>
    <scope>NUCLEOTIDE SEQUENCE</scope>
    <source>
        <strain evidence="2">KKN 215</strain>
    </source>
</reference>
<dbReference type="PANTHER" id="PTHR46018">
    <property type="entry name" value="ZINC PHOSPHODIESTERASE ELAC PROTEIN 1"/>
    <property type="match status" value="1"/>
</dbReference>
<evidence type="ECO:0000313" key="2">
    <source>
        <dbReference type="EMBL" id="KAH8091789.1"/>
    </source>
</evidence>
<gene>
    <name evidence="2" type="ORF">BXZ70DRAFT_952117</name>
</gene>
<feature type="compositionally biased region" description="Gly residues" evidence="1">
    <location>
        <begin position="451"/>
        <end position="477"/>
    </location>
</feature>
<dbReference type="Gene3D" id="3.60.15.10">
    <property type="entry name" value="Ribonuclease Z/Hydroxyacylglutathione hydrolase-like"/>
    <property type="match status" value="1"/>
</dbReference>
<evidence type="ECO:0000313" key="3">
    <source>
        <dbReference type="Proteomes" id="UP000813824"/>
    </source>
</evidence>